<dbReference type="SMART" id="SM00456">
    <property type="entry name" value="WW"/>
    <property type="match status" value="1"/>
</dbReference>
<evidence type="ECO:0000256" key="3">
    <source>
        <dbReference type="SAM" id="MobiDB-lite"/>
    </source>
</evidence>
<feature type="domain" description="C2" evidence="4">
    <location>
        <begin position="7"/>
        <end position="134"/>
    </location>
</feature>
<dbReference type="PANTHER" id="PTHR45911">
    <property type="entry name" value="C2 DOMAIN-CONTAINING PROTEIN"/>
    <property type="match status" value="1"/>
</dbReference>
<dbReference type="FunFam" id="2.20.70.10:FF:000017">
    <property type="entry name" value="E3 ubiquitin-protein ligase"/>
    <property type="match status" value="1"/>
</dbReference>
<gene>
    <name evidence="6" type="primary">NEDD4_3</name>
    <name evidence="6" type="ORF">SK128_016508</name>
</gene>
<dbReference type="InterPro" id="IPR000008">
    <property type="entry name" value="C2_dom"/>
</dbReference>
<dbReference type="InterPro" id="IPR036020">
    <property type="entry name" value="WW_dom_sf"/>
</dbReference>
<dbReference type="PROSITE" id="PS01159">
    <property type="entry name" value="WW_DOMAIN_1"/>
    <property type="match status" value="1"/>
</dbReference>
<feature type="region of interest" description="Disordered" evidence="3">
    <location>
        <begin position="231"/>
        <end position="255"/>
    </location>
</feature>
<feature type="compositionally biased region" description="Polar residues" evidence="3">
    <location>
        <begin position="231"/>
        <end position="246"/>
    </location>
</feature>
<dbReference type="CDD" id="cd00201">
    <property type="entry name" value="WW"/>
    <property type="match status" value="1"/>
</dbReference>
<keyword evidence="1" id="KW-0479">Metal-binding</keyword>
<dbReference type="GO" id="GO:0046928">
    <property type="term" value="P:regulation of neurotransmitter secretion"/>
    <property type="evidence" value="ECO:0007669"/>
    <property type="project" value="TreeGrafter"/>
</dbReference>
<keyword evidence="6" id="KW-0012">Acyltransferase</keyword>
<dbReference type="GO" id="GO:0061630">
    <property type="term" value="F:ubiquitin protein ligase activity"/>
    <property type="evidence" value="ECO:0007669"/>
    <property type="project" value="UniProtKB-EC"/>
</dbReference>
<dbReference type="GO" id="GO:0005509">
    <property type="term" value="F:calcium ion binding"/>
    <property type="evidence" value="ECO:0007669"/>
    <property type="project" value="TreeGrafter"/>
</dbReference>
<dbReference type="Pfam" id="PF00397">
    <property type="entry name" value="WW"/>
    <property type="match status" value="1"/>
</dbReference>
<dbReference type="EMBL" id="JAXCGZ010003934">
    <property type="protein sequence ID" value="KAK7082643.1"/>
    <property type="molecule type" value="Genomic_DNA"/>
</dbReference>
<dbReference type="Proteomes" id="UP001381693">
    <property type="component" value="Unassembled WGS sequence"/>
</dbReference>
<dbReference type="SMART" id="SM00239">
    <property type="entry name" value="C2"/>
    <property type="match status" value="1"/>
</dbReference>
<evidence type="ECO:0000259" key="5">
    <source>
        <dbReference type="PROSITE" id="PS50020"/>
    </source>
</evidence>
<dbReference type="EC" id="2.3.2.26" evidence="6"/>
<feature type="compositionally biased region" description="Acidic residues" evidence="3">
    <location>
        <begin position="294"/>
        <end position="323"/>
    </location>
</feature>
<evidence type="ECO:0000259" key="4">
    <source>
        <dbReference type="PROSITE" id="PS50004"/>
    </source>
</evidence>
<keyword evidence="6" id="KW-0808">Transferase</keyword>
<feature type="compositionally biased region" description="Polar residues" evidence="3">
    <location>
        <begin position="335"/>
        <end position="344"/>
    </location>
</feature>
<dbReference type="Gene3D" id="2.20.70.10">
    <property type="match status" value="1"/>
</dbReference>
<dbReference type="SUPFAM" id="SSF51045">
    <property type="entry name" value="WW domain"/>
    <property type="match status" value="1"/>
</dbReference>
<organism evidence="6 7">
    <name type="scientific">Halocaridina rubra</name>
    <name type="common">Hawaiian red shrimp</name>
    <dbReference type="NCBI Taxonomy" id="373956"/>
    <lineage>
        <taxon>Eukaryota</taxon>
        <taxon>Metazoa</taxon>
        <taxon>Ecdysozoa</taxon>
        <taxon>Arthropoda</taxon>
        <taxon>Crustacea</taxon>
        <taxon>Multicrustacea</taxon>
        <taxon>Malacostraca</taxon>
        <taxon>Eumalacostraca</taxon>
        <taxon>Eucarida</taxon>
        <taxon>Decapoda</taxon>
        <taxon>Pleocyemata</taxon>
        <taxon>Caridea</taxon>
        <taxon>Atyoidea</taxon>
        <taxon>Atyidae</taxon>
        <taxon>Halocaridina</taxon>
    </lineage>
</organism>
<sequence length="344" mass="38808">MAANSRVVGYVPQPSYDGQVEPTKLVRLRVIGGSGLAKKDIFGASDPYVKIELVNTTDSGVEDNVVDCVLTKTKKKTLNPRWDEEFIFRVKPADHKLVLEVFDENRLTRDDFLGLVQLTLQNLPREVEGRQIPHRHHRLEPRSTRSRVKGHLQLYVAYIREEGSSASGGTSGEQTPEEAGWEVVSIDNSTGHEESPAQPVLVPNDGQSPLPEGWEERQDANGRTYYVNHNARTTQWERPTSSQGTNEQERNQRLASAQNEFHNEFRRRFHISVDDNDVSSASDNGAILHRPPEGDDEGDDENDEEEEGEEDEGEEGEGLEEEEAQPRFDEIASNEYCSKQENND</sequence>
<protein>
    <submittedName>
        <fullName evidence="6">E3 ubiquitin-protein ligase nedd4</fullName>
        <ecNumber evidence="6">2.3.2.26</ecNumber>
    </submittedName>
</protein>
<keyword evidence="2" id="KW-0106">Calcium</keyword>
<evidence type="ECO:0000313" key="6">
    <source>
        <dbReference type="EMBL" id="KAK7082643.1"/>
    </source>
</evidence>
<dbReference type="GO" id="GO:0030672">
    <property type="term" value="C:synaptic vesicle membrane"/>
    <property type="evidence" value="ECO:0007669"/>
    <property type="project" value="TreeGrafter"/>
</dbReference>
<dbReference type="CDD" id="cd04033">
    <property type="entry name" value="C2_NEDD4_NEDD4L"/>
    <property type="match status" value="1"/>
</dbReference>
<proteinExistence type="predicted"/>
<dbReference type="PROSITE" id="PS50020">
    <property type="entry name" value="WW_DOMAIN_2"/>
    <property type="match status" value="1"/>
</dbReference>
<reference evidence="6 7" key="1">
    <citation type="submission" date="2023-11" db="EMBL/GenBank/DDBJ databases">
        <title>Halocaridina rubra genome assembly.</title>
        <authorList>
            <person name="Smith C."/>
        </authorList>
    </citation>
    <scope>NUCLEOTIDE SEQUENCE [LARGE SCALE GENOMIC DNA]</scope>
    <source>
        <strain evidence="6">EP-1</strain>
        <tissue evidence="6">Whole</tissue>
    </source>
</reference>
<comment type="caution">
    <text evidence="6">The sequence shown here is derived from an EMBL/GenBank/DDBJ whole genome shotgun (WGS) entry which is preliminary data.</text>
</comment>
<feature type="region of interest" description="Disordered" evidence="3">
    <location>
        <begin position="274"/>
        <end position="344"/>
    </location>
</feature>
<dbReference type="Pfam" id="PF00168">
    <property type="entry name" value="C2"/>
    <property type="match status" value="1"/>
</dbReference>
<dbReference type="SUPFAM" id="SSF49562">
    <property type="entry name" value="C2 domain (Calcium/lipid-binding domain, CaLB)"/>
    <property type="match status" value="1"/>
</dbReference>
<dbReference type="Gene3D" id="2.60.40.150">
    <property type="entry name" value="C2 domain"/>
    <property type="match status" value="1"/>
</dbReference>
<dbReference type="FunFam" id="2.60.40.150:FF:000289">
    <property type="entry name" value="E3 ubiquitin-protein ligase"/>
    <property type="match status" value="1"/>
</dbReference>
<keyword evidence="7" id="KW-1185">Reference proteome</keyword>
<name>A0AAN9ABY8_HALRR</name>
<accession>A0AAN9ABY8</accession>
<dbReference type="PROSITE" id="PS50004">
    <property type="entry name" value="C2"/>
    <property type="match status" value="1"/>
</dbReference>
<dbReference type="InterPro" id="IPR035892">
    <property type="entry name" value="C2_domain_sf"/>
</dbReference>
<dbReference type="PANTHER" id="PTHR45911:SF3">
    <property type="entry name" value="DYSFERLIN-RELATED"/>
    <property type="match status" value="1"/>
</dbReference>
<dbReference type="AlphaFoldDB" id="A0AAN9ABY8"/>
<feature type="region of interest" description="Disordered" evidence="3">
    <location>
        <begin position="189"/>
        <end position="215"/>
    </location>
</feature>
<feature type="domain" description="WW" evidence="5">
    <location>
        <begin position="208"/>
        <end position="241"/>
    </location>
</feature>
<dbReference type="InterPro" id="IPR001202">
    <property type="entry name" value="WW_dom"/>
</dbReference>
<evidence type="ECO:0000256" key="1">
    <source>
        <dbReference type="ARBA" id="ARBA00022723"/>
    </source>
</evidence>
<evidence type="ECO:0000313" key="7">
    <source>
        <dbReference type="Proteomes" id="UP001381693"/>
    </source>
</evidence>
<evidence type="ECO:0000256" key="2">
    <source>
        <dbReference type="ARBA" id="ARBA00022837"/>
    </source>
</evidence>